<evidence type="ECO:0000313" key="2">
    <source>
        <dbReference type="Proteomes" id="UP000281406"/>
    </source>
</evidence>
<organism evidence="1 2">
    <name type="scientific">Anabarilius grahami</name>
    <name type="common">Kanglang fish</name>
    <name type="synonym">Barilius grahami</name>
    <dbReference type="NCBI Taxonomy" id="495550"/>
    <lineage>
        <taxon>Eukaryota</taxon>
        <taxon>Metazoa</taxon>
        <taxon>Chordata</taxon>
        <taxon>Craniata</taxon>
        <taxon>Vertebrata</taxon>
        <taxon>Euteleostomi</taxon>
        <taxon>Actinopterygii</taxon>
        <taxon>Neopterygii</taxon>
        <taxon>Teleostei</taxon>
        <taxon>Ostariophysi</taxon>
        <taxon>Cypriniformes</taxon>
        <taxon>Xenocyprididae</taxon>
        <taxon>Xenocypridinae</taxon>
        <taxon>Xenocypridinae incertae sedis</taxon>
        <taxon>Anabarilius</taxon>
    </lineage>
</organism>
<sequence length="62" mass="6905">MLFVEEFEEGQWALLRNATHPAAAEMAGNCSRGDGTSGRVLRVEEHVVTDPSICVYVIREQQ</sequence>
<proteinExistence type="predicted"/>
<gene>
    <name evidence="1" type="ORF">DPX16_11231</name>
</gene>
<evidence type="ECO:0000313" key="1">
    <source>
        <dbReference type="EMBL" id="ROL28101.1"/>
    </source>
</evidence>
<name>A0A3N0Y3G7_ANAGA</name>
<reference evidence="1 2" key="1">
    <citation type="submission" date="2018-10" db="EMBL/GenBank/DDBJ databases">
        <title>Genome assembly for a Yunnan-Guizhou Plateau 3E fish, Anabarilius grahami (Regan), and its evolutionary and genetic applications.</title>
        <authorList>
            <person name="Jiang W."/>
        </authorList>
    </citation>
    <scope>NUCLEOTIDE SEQUENCE [LARGE SCALE GENOMIC DNA]</scope>
    <source>
        <strain evidence="1">AG-KIZ</strain>
        <tissue evidence="1">Muscle</tissue>
    </source>
</reference>
<dbReference type="AlphaFoldDB" id="A0A3N0Y3G7"/>
<protein>
    <submittedName>
        <fullName evidence="1">Uncharacterized protein</fullName>
    </submittedName>
</protein>
<dbReference type="EMBL" id="RJVU01053643">
    <property type="protein sequence ID" value="ROL28101.1"/>
    <property type="molecule type" value="Genomic_DNA"/>
</dbReference>
<keyword evidence="2" id="KW-1185">Reference proteome</keyword>
<dbReference type="Proteomes" id="UP000281406">
    <property type="component" value="Unassembled WGS sequence"/>
</dbReference>
<comment type="caution">
    <text evidence="1">The sequence shown here is derived from an EMBL/GenBank/DDBJ whole genome shotgun (WGS) entry which is preliminary data.</text>
</comment>
<accession>A0A3N0Y3G7</accession>